<keyword evidence="1" id="KW-0472">Membrane</keyword>
<accession>A0A5Q0N258</accession>
<protein>
    <submittedName>
        <fullName evidence="2">Uncharacterized protein</fullName>
    </submittedName>
</protein>
<evidence type="ECO:0000313" key="2">
    <source>
        <dbReference type="EMBL" id="QFZ98615.1"/>
    </source>
</evidence>
<feature type="transmembrane region" description="Helical" evidence="1">
    <location>
        <begin position="254"/>
        <end position="276"/>
    </location>
</feature>
<feature type="transmembrane region" description="Helical" evidence="1">
    <location>
        <begin position="90"/>
        <end position="110"/>
    </location>
</feature>
<reference evidence="2" key="1">
    <citation type="journal article" name="Front. Microbiol.">
        <title>Comparative Mitogenome Analysis Reveals Mitochondrial Genome Differentiation in Ectomycorrhizal and Asymbiotic Amanita Species.</title>
        <authorList>
            <person name="Li Q."/>
            <person name="He X."/>
            <person name="Ren Y."/>
            <person name="Xiong C."/>
            <person name="Jin X."/>
            <person name="Peng L."/>
            <person name="Huang W."/>
        </authorList>
    </citation>
    <scope>NUCLEOTIDE SEQUENCE</scope>
</reference>
<keyword evidence="1" id="KW-0812">Transmembrane</keyword>
<feature type="transmembrane region" description="Helical" evidence="1">
    <location>
        <begin position="47"/>
        <end position="70"/>
    </location>
</feature>
<gene>
    <name evidence="2" type="primary">orf338</name>
</gene>
<evidence type="ECO:0000256" key="1">
    <source>
        <dbReference type="SAM" id="Phobius"/>
    </source>
</evidence>
<dbReference type="RefSeq" id="YP_009710667.1">
    <property type="nucleotide sequence ID" value="NC_045199.1"/>
</dbReference>
<dbReference type="AlphaFoldDB" id="A0A5Q0N258"/>
<sequence>MLTIKDPISEIISISNLQFSYHFIENTNLINYISTPKIYKIGILNSFLIGLIIGKLGLYFYKSSIGILIFNKVNIYMHKSISRRILNISLFWKLFIFLFCVFIVIDIYYYNNVISSNGNLLKIVLNMAENNIKPVVDASKSVVNVQTPVFNVSVPVEAAQTAATAFSTAAGLKAGLELAKSVPGIGAKTAVLVGTTIAAQAINITANKLLKTSSEETKQSFIPVKFSQFINLNNSKNNDKFSEYPYNLIPDLDMYINIEIWFLIILINVLVTAYLLEKKIDINKFTQNDRMRKILNYMYNRYISVWSVSRNLIIIWCILMFILCIFMSKLILYVVLSA</sequence>
<proteinExistence type="predicted"/>
<geneLocation type="mitochondrion" evidence="2"/>
<dbReference type="GeneID" id="42437815"/>
<feature type="transmembrane region" description="Helical" evidence="1">
    <location>
        <begin position="312"/>
        <end position="336"/>
    </location>
</feature>
<keyword evidence="1" id="KW-1133">Transmembrane helix</keyword>
<name>A0A5Q0N258_AMAMU</name>
<keyword evidence="2" id="KW-0496">Mitochondrion</keyword>
<dbReference type="EMBL" id="MK993559">
    <property type="protein sequence ID" value="QFZ98615.1"/>
    <property type="molecule type" value="Genomic_DNA"/>
</dbReference>
<organism evidence="2">
    <name type="scientific">Amanita muscaria</name>
    <name type="common">Fly agaric</name>
    <name type="synonym">Agaricus muscarius</name>
    <dbReference type="NCBI Taxonomy" id="41956"/>
    <lineage>
        <taxon>Eukaryota</taxon>
        <taxon>Fungi</taxon>
        <taxon>Dikarya</taxon>
        <taxon>Basidiomycota</taxon>
        <taxon>Agaricomycotina</taxon>
        <taxon>Agaricomycetes</taxon>
        <taxon>Agaricomycetidae</taxon>
        <taxon>Agaricales</taxon>
        <taxon>Pluteineae</taxon>
        <taxon>Amanitaceae</taxon>
        <taxon>Amanita</taxon>
    </lineage>
</organism>